<keyword evidence="2" id="KW-0808">Transferase</keyword>
<dbReference type="PANTHER" id="PTHR21392">
    <property type="entry name" value="TRNA-URIDINE AMINOCARBOXYPROPYLTRANSFERASE 2"/>
    <property type="match status" value="1"/>
</dbReference>
<keyword evidence="3" id="KW-0949">S-adenosyl-L-methionine</keyword>
<dbReference type="PANTHER" id="PTHR21392:SF0">
    <property type="entry name" value="TRNA-URIDINE AMINOCARBOXYPROPYLTRANSFERASE 2"/>
    <property type="match status" value="1"/>
</dbReference>
<evidence type="ECO:0000256" key="1">
    <source>
        <dbReference type="ARBA" id="ARBA00012386"/>
    </source>
</evidence>
<feature type="domain" description="DTW" evidence="6">
    <location>
        <begin position="1"/>
        <end position="163"/>
    </location>
</feature>
<evidence type="ECO:0000256" key="5">
    <source>
        <dbReference type="ARBA" id="ARBA00034489"/>
    </source>
</evidence>
<sequence>MHIWLLTHSEELKKANGTGAVVLETYAKHCTRLIWERTQPAIELVNLPLHNTYLIYPKSDQEQTVEQDLTCPQGQIENLIILDGTWQQARKMYNRSPYLHTFQKYEINGENSIFKRRKNQVEGGLCTAETAAHLLKVFGEQDAGERIYQAFLSFNEKLLNHSQ</sequence>
<comment type="similarity">
    <text evidence="5">Belongs to the TDD superfamily. DTWD2 family.</text>
</comment>
<evidence type="ECO:0000256" key="2">
    <source>
        <dbReference type="ARBA" id="ARBA00022679"/>
    </source>
</evidence>
<comment type="caution">
    <text evidence="7">The sequence shown here is derived from an EMBL/GenBank/DDBJ whole genome shotgun (WGS) entry which is preliminary data.</text>
</comment>
<name>A0ABW4B3U1_9GAMM</name>
<evidence type="ECO:0000313" key="8">
    <source>
        <dbReference type="Proteomes" id="UP001597059"/>
    </source>
</evidence>
<evidence type="ECO:0000259" key="6">
    <source>
        <dbReference type="SMART" id="SM01144"/>
    </source>
</evidence>
<proteinExistence type="inferred from homology"/>
<keyword evidence="8" id="KW-1185">Reference proteome</keyword>
<reference evidence="8" key="1">
    <citation type="journal article" date="2019" name="Int. J. Syst. Evol. Microbiol.">
        <title>The Global Catalogue of Microorganisms (GCM) 10K type strain sequencing project: providing services to taxonomists for standard genome sequencing and annotation.</title>
        <authorList>
            <consortium name="The Broad Institute Genomics Platform"/>
            <consortium name="The Broad Institute Genome Sequencing Center for Infectious Disease"/>
            <person name="Wu L."/>
            <person name="Ma J."/>
        </authorList>
    </citation>
    <scope>NUCLEOTIDE SEQUENCE [LARGE SCALE GENOMIC DNA]</scope>
    <source>
        <strain evidence="8">JCM 30774</strain>
    </source>
</reference>
<dbReference type="Proteomes" id="UP001597059">
    <property type="component" value="Unassembled WGS sequence"/>
</dbReference>
<dbReference type="InterPro" id="IPR039262">
    <property type="entry name" value="DTWD2/TAPT"/>
</dbReference>
<dbReference type="EMBL" id="JBHTMN010000014">
    <property type="protein sequence ID" value="MFD1384184.1"/>
    <property type="molecule type" value="Genomic_DNA"/>
</dbReference>
<protein>
    <recommendedName>
        <fullName evidence="1">tRNA-uridine aminocarboxypropyltransferase</fullName>
        <ecNumber evidence="1">2.5.1.25</ecNumber>
    </recommendedName>
</protein>
<keyword evidence="4" id="KW-0819">tRNA processing</keyword>
<gene>
    <name evidence="7" type="ORF">ACFQ45_12465</name>
</gene>
<evidence type="ECO:0000256" key="4">
    <source>
        <dbReference type="ARBA" id="ARBA00022694"/>
    </source>
</evidence>
<organism evidence="7 8">
    <name type="scientific">Rhodanobacter aciditrophus</name>
    <dbReference type="NCBI Taxonomy" id="1623218"/>
    <lineage>
        <taxon>Bacteria</taxon>
        <taxon>Pseudomonadati</taxon>
        <taxon>Pseudomonadota</taxon>
        <taxon>Gammaproteobacteria</taxon>
        <taxon>Lysobacterales</taxon>
        <taxon>Rhodanobacteraceae</taxon>
        <taxon>Rhodanobacter</taxon>
    </lineage>
</organism>
<accession>A0ABW4B3U1</accession>
<dbReference type="SMART" id="SM01144">
    <property type="entry name" value="DTW"/>
    <property type="match status" value="1"/>
</dbReference>
<evidence type="ECO:0000313" key="7">
    <source>
        <dbReference type="EMBL" id="MFD1384184.1"/>
    </source>
</evidence>
<dbReference type="Pfam" id="PF03942">
    <property type="entry name" value="DTW"/>
    <property type="match status" value="1"/>
</dbReference>
<dbReference type="EC" id="2.5.1.25" evidence="1"/>
<dbReference type="InterPro" id="IPR005636">
    <property type="entry name" value="DTW"/>
</dbReference>
<evidence type="ECO:0000256" key="3">
    <source>
        <dbReference type="ARBA" id="ARBA00022691"/>
    </source>
</evidence>
<dbReference type="RefSeq" id="WP_377368166.1">
    <property type="nucleotide sequence ID" value="NZ_JBHTMN010000014.1"/>
</dbReference>